<organism evidence="2 3">
    <name type="scientific">Pseudonocardia alaniniphila</name>
    <dbReference type="NCBI Taxonomy" id="75291"/>
    <lineage>
        <taxon>Bacteria</taxon>
        <taxon>Bacillati</taxon>
        <taxon>Actinomycetota</taxon>
        <taxon>Actinomycetes</taxon>
        <taxon>Pseudonocardiales</taxon>
        <taxon>Pseudonocardiaceae</taxon>
        <taxon>Pseudonocardia</taxon>
    </lineage>
</organism>
<proteinExistence type="predicted"/>
<sequence length="307" mass="32481">MRLWPAWLRSGHWDGYRCAWQVRSVRAVHAEPTADQRGPSGERDHTGRAERDGEVGAPGRAAGARVDPAGGGPAVVIVVVGRSEQPTRTGLHPTCRSPTVVVTTTIVVIGRGQQPTRTGLHTTRRSPTIIVTTTVVVIVVIRRGQQPTRAGLHPTSRSAAIIVTTTIVVIVIRRGQQPTRTGLHPTSRSPAIIVTTTIVVIVVIRRGQQPTRTGLHPTSRSPAIVVTTTVVTGAVVVVLGGRDGSGGRHGLRRGDGGCGADQRDRARSDSREEDSSSDDVHGDRPLVRVPAGKSADQDAMEASGRIG</sequence>
<dbReference type="RefSeq" id="WP_241040437.1">
    <property type="nucleotide sequence ID" value="NZ_BAAAJF010000014.1"/>
</dbReference>
<feature type="compositionally biased region" description="Low complexity" evidence="1">
    <location>
        <begin position="55"/>
        <end position="68"/>
    </location>
</feature>
<evidence type="ECO:0000313" key="2">
    <source>
        <dbReference type="EMBL" id="MCH6169787.1"/>
    </source>
</evidence>
<evidence type="ECO:0000313" key="3">
    <source>
        <dbReference type="Proteomes" id="UP001299970"/>
    </source>
</evidence>
<accession>A0ABS9TMM1</accession>
<keyword evidence="3" id="KW-1185">Reference proteome</keyword>
<feature type="region of interest" description="Disordered" evidence="1">
    <location>
        <begin position="242"/>
        <end position="307"/>
    </location>
</feature>
<dbReference type="Proteomes" id="UP001299970">
    <property type="component" value="Unassembled WGS sequence"/>
</dbReference>
<dbReference type="EMBL" id="JAKXMK010000028">
    <property type="protein sequence ID" value="MCH6169787.1"/>
    <property type="molecule type" value="Genomic_DNA"/>
</dbReference>
<feature type="region of interest" description="Disordered" evidence="1">
    <location>
        <begin position="30"/>
        <end position="68"/>
    </location>
</feature>
<feature type="compositionally biased region" description="Basic and acidic residues" evidence="1">
    <location>
        <begin position="261"/>
        <end position="286"/>
    </location>
</feature>
<evidence type="ECO:0000256" key="1">
    <source>
        <dbReference type="SAM" id="MobiDB-lite"/>
    </source>
</evidence>
<protein>
    <submittedName>
        <fullName evidence="2">Uncharacterized protein</fullName>
    </submittedName>
</protein>
<name>A0ABS9TMM1_9PSEU</name>
<comment type="caution">
    <text evidence="2">The sequence shown here is derived from an EMBL/GenBank/DDBJ whole genome shotgun (WGS) entry which is preliminary data.</text>
</comment>
<feature type="compositionally biased region" description="Basic and acidic residues" evidence="1">
    <location>
        <begin position="30"/>
        <end position="54"/>
    </location>
</feature>
<gene>
    <name evidence="2" type="ORF">MMF94_29145</name>
</gene>
<reference evidence="2 3" key="1">
    <citation type="submission" date="2022-03" db="EMBL/GenBank/DDBJ databases">
        <title>Pseudonocardia alaer sp. nov., a novel actinomycete isolated from reed forest soil.</title>
        <authorList>
            <person name="Wang L."/>
        </authorList>
    </citation>
    <scope>NUCLEOTIDE SEQUENCE [LARGE SCALE GENOMIC DNA]</scope>
    <source>
        <strain evidence="2 3">Y-16303</strain>
    </source>
</reference>